<keyword evidence="2" id="KW-1185">Reference proteome</keyword>
<dbReference type="RefSeq" id="XP_020430098.1">
    <property type="nucleotide sequence ID" value="XM_020579423.1"/>
</dbReference>
<dbReference type="GeneID" id="31364094"/>
<reference evidence="1 2" key="1">
    <citation type="journal article" date="2011" name="Genome Res.">
        <title>Phylogeny-wide analysis of social amoeba genomes highlights ancient origins for complex intercellular communication.</title>
        <authorList>
            <person name="Heidel A.J."/>
            <person name="Lawal H.M."/>
            <person name="Felder M."/>
            <person name="Schilde C."/>
            <person name="Helps N.R."/>
            <person name="Tunggal B."/>
            <person name="Rivero F."/>
            <person name="John U."/>
            <person name="Schleicher M."/>
            <person name="Eichinger L."/>
            <person name="Platzer M."/>
            <person name="Noegel A.A."/>
            <person name="Schaap P."/>
            <person name="Gloeckner G."/>
        </authorList>
    </citation>
    <scope>NUCLEOTIDE SEQUENCE [LARGE SCALE GENOMIC DNA]</scope>
    <source>
        <strain evidence="2">ATCC 26659 / Pp 5 / PN500</strain>
    </source>
</reference>
<comment type="caution">
    <text evidence="1">The sequence shown here is derived from an EMBL/GenBank/DDBJ whole genome shotgun (WGS) entry which is preliminary data.</text>
</comment>
<dbReference type="PANTHER" id="PTHR32134">
    <property type="entry name" value="FNIP REPEAT-CONTAINING PROTEIN"/>
    <property type="match status" value="1"/>
</dbReference>
<dbReference type="AlphaFoldDB" id="D3BJ90"/>
<gene>
    <name evidence="1" type="ORF">PPL_08615</name>
</gene>
<evidence type="ECO:0000313" key="1">
    <source>
        <dbReference type="EMBL" id="EFA77970.1"/>
    </source>
</evidence>
<dbReference type="PANTHER" id="PTHR32134:SF92">
    <property type="entry name" value="FNIP REPEAT-CONTAINING PROTEIN"/>
    <property type="match status" value="1"/>
</dbReference>
<organism evidence="1 2">
    <name type="scientific">Heterostelium pallidum (strain ATCC 26659 / Pp 5 / PN500)</name>
    <name type="common">Cellular slime mold</name>
    <name type="synonym">Polysphondylium pallidum</name>
    <dbReference type="NCBI Taxonomy" id="670386"/>
    <lineage>
        <taxon>Eukaryota</taxon>
        <taxon>Amoebozoa</taxon>
        <taxon>Evosea</taxon>
        <taxon>Eumycetozoa</taxon>
        <taxon>Dictyostelia</taxon>
        <taxon>Acytosteliales</taxon>
        <taxon>Acytosteliaceae</taxon>
        <taxon>Heterostelium</taxon>
    </lineage>
</organism>
<dbReference type="InterPro" id="IPR051251">
    <property type="entry name" value="STK_FNIP-Repeat"/>
</dbReference>
<dbReference type="Proteomes" id="UP000001396">
    <property type="component" value="Unassembled WGS sequence"/>
</dbReference>
<accession>D3BJ90</accession>
<dbReference type="InParanoid" id="D3BJ90"/>
<dbReference type="SUPFAM" id="SSF52058">
    <property type="entry name" value="L domain-like"/>
    <property type="match status" value="1"/>
</dbReference>
<sequence>MGDVFINLSHLILSNIVNFIQSNDERIIFTLICRRFYYNRDRYLCFNQNSEKCFNQSVFHKIRETYNLTSFKDQINRLVNTEFIFMKDDHHSKLDKIEIQSEKKTITIQMRNRALYLPKLFRDRLERSNVDTLYICCSFDIGFEQFPRNIKSITLYSHGCSNDLKWLPESLEKLKFKRLQNISSPMTSTIRYLDFGSFDSNKIAINMLPPQLEVLICGRSTLIFDTVVVDNEQHQQQQHQLPTSLKRLDISCLYVNLLRNLPALKELTLRFEGHQFKQVDIPSTVTSLKLIDIGSQQLQPKALTTLPEIRHLEFVHGEFQSTNDNVLKGIGSEIAETSGNNQIFQRPVVVESLPDDLESLVLNGSGANFTMKGCIYPSSLRSINVNKSFFTINPIETIPITIVTVIIEGLLYHSHSKLQRLDNTHFLLFDVNYKIVEGIIPISKINQLIKSFEIKYYN</sequence>
<protein>
    <submittedName>
        <fullName evidence="1">Uncharacterized protein</fullName>
    </submittedName>
</protein>
<dbReference type="EMBL" id="ADBJ01000038">
    <property type="protein sequence ID" value="EFA77970.1"/>
    <property type="molecule type" value="Genomic_DNA"/>
</dbReference>
<evidence type="ECO:0000313" key="2">
    <source>
        <dbReference type="Proteomes" id="UP000001396"/>
    </source>
</evidence>
<name>D3BJ90_HETP5</name>
<proteinExistence type="predicted"/>